<dbReference type="EMBL" id="BDIP01001334">
    <property type="protein sequence ID" value="GIQ84170.1"/>
    <property type="molecule type" value="Genomic_DNA"/>
</dbReference>
<keyword evidence="3" id="KW-1185">Reference proteome</keyword>
<feature type="non-terminal residue" evidence="2">
    <location>
        <position position="1"/>
    </location>
</feature>
<feature type="region of interest" description="Disordered" evidence="1">
    <location>
        <begin position="250"/>
        <end position="272"/>
    </location>
</feature>
<reference evidence="2 3" key="1">
    <citation type="journal article" date="2018" name="PLoS ONE">
        <title>The draft genome of Kipferlia bialata reveals reductive genome evolution in fornicate parasites.</title>
        <authorList>
            <person name="Tanifuji G."/>
            <person name="Takabayashi S."/>
            <person name="Kume K."/>
            <person name="Takagi M."/>
            <person name="Nakayama T."/>
            <person name="Kamikawa R."/>
            <person name="Inagaki Y."/>
            <person name="Hashimoto T."/>
        </authorList>
    </citation>
    <scope>NUCLEOTIDE SEQUENCE [LARGE SCALE GENOMIC DNA]</scope>
    <source>
        <strain evidence="2">NY0173</strain>
    </source>
</reference>
<sequence length="1712" mass="182379">QTVPDHPPPPSPYGTTPVSTSHQSIDEQAVLGAVISAVHACSFVPQYLWVAHPNIYMNRKGHGSVSFDGRGIVRQTLMSIALIRLLGAVYHALPPHHDIRGAIRSALVYLHVSLTCDVSLSLASVSCDTHSAHRAAQESGRSLPRPVLSLVGQCARAVLGELQTLLGRNRSDTLSYLVETSLIVLPRTLDHLPRGRVSVLDVSQCLRHVSRSLLCMSLTQEPGTPSSAVHQDLQLVRWYMKQVCMPDGATAVQGDTPMGRGSGTGTSEDDTEGPFTVACKTVSHSLTAALSLILSLHRPLRQQYTTVEKCNEVYTRGETLISVCAPVGVSLPGLILPLLHPSFCPLSALGQYCASYMDFSYDASMVSATGLVVGHVEEWEGRWQAHVGGTVGGGGVAPVPFLLRSSDLATQTGYTPSSLLTLIASVLKADYVVNKALETSSTPLGDCLCVLGSPSHSIPRVHPSMHLEVTRHTGRQGAPGGERAHEGDSPVLPPPLKQIRSILPLVRRLGLSDTYNLRTVPHTSGLPGKVVLAKLKGQRDNDPHATASSAYAFSLWSLSLAAGYLFVAQQRQEEESGQRPRPTKPDIELPAMLPKMIVNAVLKEMGKEAPGVCVKYSQSVLCACLSCCGMWGSLEACQKEEDSLVSYLPILSGIFSQAHNAVPLVAGLSIKVCGSSPPPASLVSLASALHLCRNYLVSVWPQDMCAQSGGSPVRPPPPGVFSIVYATLVCLGADAPSSPSSPMPPVGNPHGTRGSLIHRCLDLVTAYAKSIPTQEVEGGTEAPFVGPVRGKVNTRVRTCMCDMLLSLCDVYEVGMSVMRGVPACNRPAYREDFLLQCWPVLFSLRLCIHSILDYSQGQEDETYTPRVMARLAGVAALSAPLWGSNSYDQAVQSARHHSAGLRSGADLVVPEYSTCEGVSSVCYAASMLYSSLYSSLRSVPLQLHTDLCLCGAVQVLLGVTLGVHRQGEGVGSRRLVRPHLASPLLSSLASLSFIPTLGPEARAEEVVGVFVSLVSRLGRVDDISLRDEAQGTLLHCCTAMETEYTGREAQTRGTNQGYIIAEQRQVLRALEAVLISGFHAKKRRGGYDMGGCILGPSDSETEADRRAASALLHGLLGEPMPQSPPTHTAYGSRSPDIDLDSSSSVSLEVYSLGLSACSCVCASVLSKPFACEAADLVSLLAAPIRREGQSLLAECTTDAGSLLRGSLRPRPSEGDPSMAASPRVIEPDRGVRGRVLSQTVASTPLLGTLALLSLGLTKTTSTATRKVCEAQLYVVSRLCRAVSGGVVLDTSSRLVSRQSNTLVSSGGATPLTSTPALSVACLVYACRYLADVSTVYRLSSGYGRGLDSVVPVPQWLCTQLEEGGMDQADTLPDLSCLSDGTDLFDRASNQRCQPLSDISLLKRWYHLTVTSVGERTWPIGTHGNRGFVQTDMSAVARAHISAVSSCLCGLSTMRQEVCGRGQAEPAKVAARLSLVGAVSVLYALVETQPLRRGSLYGTPVPAPVCASSQLEEVGDMEVRDTAPSDTAQRGGLYDSSRFTRDSVVKGRRDSLASEVVKAGGYASMGVETDPSPTPLIVLPMYGGHSYSLPARHILTPSSEETLAGMSVPPETAEERAADVLRLSVSVAPGGDRQRGGYMVLFKGAVGRDCMLLAAREIVECLQVLQRCEPGSEPRIRGLVVDVLQTFSNAHSRSCDSDRQTVTKLLHTISQMR</sequence>
<feature type="compositionally biased region" description="Pro residues" evidence="1">
    <location>
        <begin position="1"/>
        <end position="12"/>
    </location>
</feature>
<protein>
    <submittedName>
        <fullName evidence="2">Uncharacterized protein</fullName>
    </submittedName>
</protein>
<dbReference type="Proteomes" id="UP000265618">
    <property type="component" value="Unassembled WGS sequence"/>
</dbReference>
<feature type="region of interest" description="Disordered" evidence="1">
    <location>
        <begin position="1"/>
        <end position="20"/>
    </location>
</feature>
<gene>
    <name evidence="2" type="ORF">KIPB_005614</name>
</gene>
<comment type="caution">
    <text evidence="2">The sequence shown here is derived from an EMBL/GenBank/DDBJ whole genome shotgun (WGS) entry which is preliminary data.</text>
</comment>
<name>A0A9K3CXC7_9EUKA</name>
<accession>A0A9K3CXC7</accession>
<evidence type="ECO:0000313" key="2">
    <source>
        <dbReference type="EMBL" id="GIQ84170.1"/>
    </source>
</evidence>
<organism evidence="2 3">
    <name type="scientific">Kipferlia bialata</name>
    <dbReference type="NCBI Taxonomy" id="797122"/>
    <lineage>
        <taxon>Eukaryota</taxon>
        <taxon>Metamonada</taxon>
        <taxon>Carpediemonas-like organisms</taxon>
        <taxon>Kipferlia</taxon>
    </lineage>
</organism>
<feature type="region of interest" description="Disordered" evidence="1">
    <location>
        <begin position="472"/>
        <end position="493"/>
    </location>
</feature>
<proteinExistence type="predicted"/>
<feature type="region of interest" description="Disordered" evidence="1">
    <location>
        <begin position="1203"/>
        <end position="1223"/>
    </location>
</feature>
<evidence type="ECO:0000256" key="1">
    <source>
        <dbReference type="SAM" id="MobiDB-lite"/>
    </source>
</evidence>
<evidence type="ECO:0000313" key="3">
    <source>
        <dbReference type="Proteomes" id="UP000265618"/>
    </source>
</evidence>